<evidence type="ECO:0000313" key="2">
    <source>
        <dbReference type="Proteomes" id="UP000242886"/>
    </source>
</evidence>
<reference evidence="1" key="1">
    <citation type="submission" date="2017-03" db="EMBL/GenBank/DDBJ databases">
        <authorList>
            <consortium name="AG Boll"/>
        </authorList>
    </citation>
    <scope>NUCLEOTIDE SEQUENCE [LARGE SCALE GENOMIC DNA]</scope>
    <source>
        <strain evidence="1">Chol</strain>
    </source>
</reference>
<dbReference type="EMBL" id="LT837803">
    <property type="protein sequence ID" value="SMB29221.1"/>
    <property type="molecule type" value="Genomic_DNA"/>
</dbReference>
<dbReference type="AlphaFoldDB" id="A0A7Z7HS70"/>
<organism evidence="1 2">
    <name type="scientific">Sterolibacterium denitrificans</name>
    <dbReference type="NCBI Taxonomy" id="157592"/>
    <lineage>
        <taxon>Bacteria</taxon>
        <taxon>Pseudomonadati</taxon>
        <taxon>Pseudomonadota</taxon>
        <taxon>Betaproteobacteria</taxon>
        <taxon>Nitrosomonadales</taxon>
        <taxon>Sterolibacteriaceae</taxon>
        <taxon>Sterolibacterium</taxon>
    </lineage>
</organism>
<proteinExistence type="predicted"/>
<evidence type="ECO:0000313" key="1">
    <source>
        <dbReference type="EMBL" id="SMB29221.1"/>
    </source>
</evidence>
<keyword evidence="2" id="KW-1185">Reference proteome</keyword>
<name>A0A7Z7HS70_9PROT</name>
<dbReference type="Proteomes" id="UP000242886">
    <property type="component" value="Chromosome SDENCHOL"/>
</dbReference>
<accession>A0A7Z7HS70</accession>
<gene>
    <name evidence="1" type="ORF">SDENCHOL_20782</name>
</gene>
<protein>
    <submittedName>
        <fullName evidence="1">Uncharacterized protein</fullName>
    </submittedName>
</protein>
<sequence length="182" mass="20013">MTDARASPYLSSPYHALIAEWSRKLHVLEAFNGQYFFNLPSQKSQTASASVGLSVVAGSKKPGATAIEALPTLRVNFSQAQLDLLQQAYDSLSESLYASLVLQTRLKPYLDQIELVIDDNGIRLDATALNQMLADKRALDPENALADLFDLDKYAGGCRWICWDDTWDKPTAANDASWAQAA</sequence>
<dbReference type="RefSeq" id="WP_154717219.1">
    <property type="nucleotide sequence ID" value="NZ_LT837803.1"/>
</dbReference>